<dbReference type="GO" id="GO:0071949">
    <property type="term" value="F:FAD binding"/>
    <property type="evidence" value="ECO:0007669"/>
    <property type="project" value="InterPro"/>
</dbReference>
<comment type="caution">
    <text evidence="2">The sequence shown here is derived from an EMBL/GenBank/DDBJ whole genome shotgun (WGS) entry which is preliminary data.</text>
</comment>
<keyword evidence="3" id="KW-1185">Reference proteome</keyword>
<reference evidence="2 3" key="1">
    <citation type="journal article" date="2011" name="J. Bacteriol.">
        <title>Genome sequence of Chthoniobacter flavus Ellin428, an aerobic heterotrophic soil bacterium.</title>
        <authorList>
            <person name="Kant R."/>
            <person name="van Passel M.W."/>
            <person name="Palva A."/>
            <person name="Lucas S."/>
            <person name="Lapidus A."/>
            <person name="Glavina Del Rio T."/>
            <person name="Dalin E."/>
            <person name="Tice H."/>
            <person name="Bruce D."/>
            <person name="Goodwin L."/>
            <person name="Pitluck S."/>
            <person name="Larimer F.W."/>
            <person name="Land M.L."/>
            <person name="Hauser L."/>
            <person name="Sangwan P."/>
            <person name="de Vos W.M."/>
            <person name="Janssen P.H."/>
            <person name="Smidt H."/>
        </authorList>
    </citation>
    <scope>NUCLEOTIDE SEQUENCE [LARGE SCALE GENOMIC DNA]</scope>
    <source>
        <strain evidence="2 3">Ellin428</strain>
    </source>
</reference>
<dbReference type="PANTHER" id="PTHR46865:SF8">
    <property type="entry name" value="POSSIBLE OXIDOREDUCTASE"/>
    <property type="match status" value="1"/>
</dbReference>
<dbReference type="InterPro" id="IPR051704">
    <property type="entry name" value="FAD_aromatic-hydroxylase"/>
</dbReference>
<gene>
    <name evidence="2" type="ORF">CfE428DRAFT_0437</name>
</gene>
<dbReference type="SUPFAM" id="SSF51905">
    <property type="entry name" value="FAD/NAD(P)-binding domain"/>
    <property type="match status" value="1"/>
</dbReference>
<dbReference type="InParanoid" id="B4CUS4"/>
<dbReference type="InterPro" id="IPR036188">
    <property type="entry name" value="FAD/NAD-bd_sf"/>
</dbReference>
<sequence length="394" mass="44055">MKIAINGAGIAGPALAFWLSKSGHDVLLVEQAPQLRRGGYVIDFWGLGYDLAEKMGILPEILAAGYQVEEVRYVNRRGRKCGGFPVADLAAFTHGRFTTLRRSDLAASIYHAIEPRVETLFGDSIATIREDQHGLEVGFDRSAPRRFDMVIGADGLHSRVRRVVFGPESDVEFSLGCHVAAFETEGYRPRDELVYVSHNVPGRQVSRFSLREDRAMFLLLFRDEFLDGMDPQSDTEQKAALTRVFSDAGWEWPRIREMLPSVADLYFDRVSQIRLPHWTRGRTALVGDAAACVSLMAGEGIGLAMTEAYILAGELHHSGNDIATAFRRYEERLMPFLNRKQHSAVRFVSSFVPKTSLGICFRNVVTRLLGIPAVADRFIGQVVHDDFTLPDYGF</sequence>
<dbReference type="Gene3D" id="3.30.9.10">
    <property type="entry name" value="D-Amino Acid Oxidase, subunit A, domain 2"/>
    <property type="match status" value="1"/>
</dbReference>
<evidence type="ECO:0000313" key="2">
    <source>
        <dbReference type="EMBL" id="EDY22312.1"/>
    </source>
</evidence>
<evidence type="ECO:0000313" key="3">
    <source>
        <dbReference type="Proteomes" id="UP000005824"/>
    </source>
</evidence>
<dbReference type="InterPro" id="IPR002938">
    <property type="entry name" value="FAD-bd"/>
</dbReference>
<dbReference type="PANTHER" id="PTHR46865">
    <property type="entry name" value="OXIDOREDUCTASE-RELATED"/>
    <property type="match status" value="1"/>
</dbReference>
<feature type="domain" description="FAD-binding" evidence="1">
    <location>
        <begin position="2"/>
        <end position="317"/>
    </location>
</feature>
<dbReference type="NCBIfam" id="NF005761">
    <property type="entry name" value="PRK07588.1"/>
    <property type="match status" value="1"/>
</dbReference>
<proteinExistence type="predicted"/>
<dbReference type="RefSeq" id="WP_006977764.1">
    <property type="nucleotide sequence ID" value="NZ_ABVL01000001.1"/>
</dbReference>
<organism evidence="2 3">
    <name type="scientific">Chthoniobacter flavus Ellin428</name>
    <dbReference type="NCBI Taxonomy" id="497964"/>
    <lineage>
        <taxon>Bacteria</taxon>
        <taxon>Pseudomonadati</taxon>
        <taxon>Verrucomicrobiota</taxon>
        <taxon>Spartobacteria</taxon>
        <taxon>Chthoniobacterales</taxon>
        <taxon>Chthoniobacteraceae</taxon>
        <taxon>Chthoniobacter</taxon>
    </lineage>
</organism>
<accession>B4CUS4</accession>
<dbReference type="GO" id="GO:0004497">
    <property type="term" value="F:monooxygenase activity"/>
    <property type="evidence" value="ECO:0007669"/>
    <property type="project" value="UniProtKB-KW"/>
</dbReference>
<dbReference type="AlphaFoldDB" id="B4CUS4"/>
<keyword evidence="2" id="KW-0503">Monooxygenase</keyword>
<dbReference type="PRINTS" id="PR00420">
    <property type="entry name" value="RNGMNOXGNASE"/>
</dbReference>
<dbReference type="eggNOG" id="COG0654">
    <property type="taxonomic scope" value="Bacteria"/>
</dbReference>
<dbReference type="Proteomes" id="UP000005824">
    <property type="component" value="Unassembled WGS sequence"/>
</dbReference>
<dbReference type="Pfam" id="PF01494">
    <property type="entry name" value="FAD_binding_3"/>
    <property type="match status" value="1"/>
</dbReference>
<protein>
    <submittedName>
        <fullName evidence="2">Monooxygenase FAD-binding</fullName>
    </submittedName>
</protein>
<dbReference type="EMBL" id="ABVL01000001">
    <property type="protein sequence ID" value="EDY22312.1"/>
    <property type="molecule type" value="Genomic_DNA"/>
</dbReference>
<dbReference type="Gene3D" id="3.50.50.60">
    <property type="entry name" value="FAD/NAD(P)-binding domain"/>
    <property type="match status" value="1"/>
</dbReference>
<dbReference type="STRING" id="497964.CfE428DRAFT_0437"/>
<keyword evidence="2" id="KW-0560">Oxidoreductase</keyword>
<evidence type="ECO:0000259" key="1">
    <source>
        <dbReference type="Pfam" id="PF01494"/>
    </source>
</evidence>
<name>B4CUS4_9BACT</name>